<organism evidence="1 2">
    <name type="scientific">Rhodococcus phage Trina</name>
    <dbReference type="NCBI Taxonomy" id="2027905"/>
    <lineage>
        <taxon>Viruses</taxon>
        <taxon>Duplodnaviria</taxon>
        <taxon>Heunggongvirae</taxon>
        <taxon>Uroviricota</taxon>
        <taxon>Caudoviricetes</taxon>
        <taxon>Trinavirus</taxon>
        <taxon>Trinavirus trina</taxon>
    </lineage>
</organism>
<dbReference type="Proteomes" id="UP000231419">
    <property type="component" value="Segment"/>
</dbReference>
<reference evidence="2" key="1">
    <citation type="submission" date="2017-08" db="EMBL/GenBank/DDBJ databases">
        <authorList>
            <person name="de Groot N.N."/>
        </authorList>
    </citation>
    <scope>NUCLEOTIDE SEQUENCE [LARGE SCALE GENOMIC DNA]</scope>
</reference>
<protein>
    <submittedName>
        <fullName evidence="1">Uncharacterized protein</fullName>
    </submittedName>
</protein>
<gene>
    <name evidence="1" type="ORF">SEA_TRINA_147</name>
</gene>
<keyword evidence="2" id="KW-1185">Reference proteome</keyword>
<name>A0A2D0ZNK0_9CAUD</name>
<accession>A0A2D0ZNK0</accession>
<dbReference type="OrthoDB" id="40511at10239"/>
<sequence length="82" mass="9610">MLDLDCEHLYIKSTTEGHGHLMFNIDLEQKDMLEVLEVLSRHGVIQHGFYQATKDRGFASLRMPGQTKGSVDDRWFYDEFNF</sequence>
<evidence type="ECO:0000313" key="1">
    <source>
        <dbReference type="EMBL" id="ASZ74948.1"/>
    </source>
</evidence>
<proteinExistence type="predicted"/>
<evidence type="ECO:0000313" key="2">
    <source>
        <dbReference type="Proteomes" id="UP000231419"/>
    </source>
</evidence>
<dbReference type="EMBL" id="MF668286">
    <property type="protein sequence ID" value="ASZ74948.1"/>
    <property type="molecule type" value="Genomic_DNA"/>
</dbReference>